<accession>A0A135UXL9</accession>
<evidence type="ECO:0000313" key="3">
    <source>
        <dbReference type="Proteomes" id="UP000070121"/>
    </source>
</evidence>
<organism evidence="2 3">
    <name type="scientific">Colletotrichum salicis</name>
    <dbReference type="NCBI Taxonomy" id="1209931"/>
    <lineage>
        <taxon>Eukaryota</taxon>
        <taxon>Fungi</taxon>
        <taxon>Dikarya</taxon>
        <taxon>Ascomycota</taxon>
        <taxon>Pezizomycotina</taxon>
        <taxon>Sordariomycetes</taxon>
        <taxon>Hypocreomycetidae</taxon>
        <taxon>Glomerellales</taxon>
        <taxon>Glomerellaceae</taxon>
        <taxon>Colletotrichum</taxon>
        <taxon>Colletotrichum acutatum species complex</taxon>
    </lineage>
</organism>
<keyword evidence="3" id="KW-1185">Reference proteome</keyword>
<feature type="compositionally biased region" description="Basic and acidic residues" evidence="1">
    <location>
        <begin position="20"/>
        <end position="31"/>
    </location>
</feature>
<reference evidence="2 3" key="1">
    <citation type="submission" date="2014-02" db="EMBL/GenBank/DDBJ databases">
        <title>The genome sequence of Colletotrichum salicis CBS 607.94.</title>
        <authorList>
            <person name="Baroncelli R."/>
            <person name="Thon M.R."/>
        </authorList>
    </citation>
    <scope>NUCLEOTIDE SEQUENCE [LARGE SCALE GENOMIC DNA]</scope>
    <source>
        <strain evidence="2 3">CBS 607.94</strain>
    </source>
</reference>
<gene>
    <name evidence="2" type="ORF">CSAL01_10471</name>
</gene>
<feature type="region of interest" description="Disordered" evidence="1">
    <location>
        <begin position="15"/>
        <end position="50"/>
    </location>
</feature>
<dbReference type="AlphaFoldDB" id="A0A135UXL9"/>
<proteinExistence type="predicted"/>
<comment type="caution">
    <text evidence="2">The sequence shown here is derived from an EMBL/GenBank/DDBJ whole genome shotgun (WGS) entry which is preliminary data.</text>
</comment>
<dbReference type="Proteomes" id="UP000070121">
    <property type="component" value="Unassembled WGS sequence"/>
</dbReference>
<name>A0A135UXL9_9PEZI</name>
<dbReference type="EMBL" id="JFFI01000907">
    <property type="protein sequence ID" value="KXH65150.1"/>
    <property type="molecule type" value="Genomic_DNA"/>
</dbReference>
<evidence type="ECO:0000256" key="1">
    <source>
        <dbReference type="SAM" id="MobiDB-lite"/>
    </source>
</evidence>
<sequence length="215" mass="24093">MKGFRLVEENRRIKSNSTAEVRRKIKKDDGKTGNSAGVNEWQGKVGGESVMKEIPTERQEEVQIPDVENQDQIQNLNQHTDLEGWFPDWDSRRRTEEPRVDPGGPCGFHRWYGDGGGGYAGCGGESTLECNGRQDICLPKAKDRAFPKTIGLVSDRDTKATPKTSKRSHSATIIAHIIYSREVGVAYEDMPFQPQDHFPGVDADWAGRRFFEAGI</sequence>
<protein>
    <submittedName>
        <fullName evidence="2">Uncharacterized protein</fullName>
    </submittedName>
</protein>
<evidence type="ECO:0000313" key="2">
    <source>
        <dbReference type="EMBL" id="KXH65150.1"/>
    </source>
</evidence>